<keyword evidence="2 8" id="KW-0479">Metal-binding</keyword>
<dbReference type="GO" id="GO:0007189">
    <property type="term" value="P:adenylate cyclase-activating G protein-coupled receptor signaling pathway"/>
    <property type="evidence" value="ECO:0007669"/>
    <property type="project" value="TreeGrafter"/>
</dbReference>
<dbReference type="GO" id="GO:0046872">
    <property type="term" value="F:metal ion binding"/>
    <property type="evidence" value="ECO:0007669"/>
    <property type="project" value="UniProtKB-KW"/>
</dbReference>
<keyword evidence="11" id="KW-1185">Reference proteome</keyword>
<dbReference type="GO" id="GO:0003924">
    <property type="term" value="F:GTPase activity"/>
    <property type="evidence" value="ECO:0007669"/>
    <property type="project" value="InterPro"/>
</dbReference>
<evidence type="ECO:0000256" key="9">
    <source>
        <dbReference type="SAM" id="MobiDB-lite"/>
    </source>
</evidence>
<evidence type="ECO:0000256" key="6">
    <source>
        <dbReference type="ARBA" id="ARBA00023224"/>
    </source>
</evidence>
<evidence type="ECO:0000256" key="4">
    <source>
        <dbReference type="ARBA" id="ARBA00022842"/>
    </source>
</evidence>
<dbReference type="GO" id="GO:0005834">
    <property type="term" value="C:heterotrimeric G-protein complex"/>
    <property type="evidence" value="ECO:0007669"/>
    <property type="project" value="TreeGrafter"/>
</dbReference>
<keyword evidence="4 8" id="KW-0460">Magnesium</keyword>
<dbReference type="GO" id="GO:0031683">
    <property type="term" value="F:G-protein beta/gamma-subunit complex binding"/>
    <property type="evidence" value="ECO:0007669"/>
    <property type="project" value="InterPro"/>
</dbReference>
<feature type="compositionally biased region" description="Basic residues" evidence="9">
    <location>
        <begin position="67"/>
        <end position="81"/>
    </location>
</feature>
<evidence type="ECO:0000313" key="10">
    <source>
        <dbReference type="EMBL" id="KAG8505104.1"/>
    </source>
</evidence>
<dbReference type="Pfam" id="PF00503">
    <property type="entry name" value="G-alpha"/>
    <property type="match status" value="2"/>
</dbReference>
<feature type="region of interest" description="Disordered" evidence="9">
    <location>
        <begin position="388"/>
        <end position="415"/>
    </location>
</feature>
<evidence type="ECO:0000256" key="5">
    <source>
        <dbReference type="ARBA" id="ARBA00023134"/>
    </source>
</evidence>
<dbReference type="PRINTS" id="PR00318">
    <property type="entry name" value="GPROTEINA"/>
</dbReference>
<dbReference type="Gene3D" id="3.40.50.300">
    <property type="entry name" value="P-loop containing nucleotide triphosphate hydrolases"/>
    <property type="match status" value="1"/>
</dbReference>
<dbReference type="GO" id="GO:0005737">
    <property type="term" value="C:cytoplasm"/>
    <property type="evidence" value="ECO:0007669"/>
    <property type="project" value="TreeGrafter"/>
</dbReference>
<evidence type="ECO:0000256" key="8">
    <source>
        <dbReference type="PIRSR" id="PIRSR601019-2"/>
    </source>
</evidence>
<keyword evidence="3 7" id="KW-0547">Nucleotide-binding</keyword>
<dbReference type="FunFam" id="3.40.50.300:FF:000692">
    <property type="entry name" value="Guanine nucleotide-binding protein subunit alpha"/>
    <property type="match status" value="1"/>
</dbReference>
<accession>A0A8J6DDX5</accession>
<evidence type="ECO:0000256" key="7">
    <source>
        <dbReference type="PIRSR" id="PIRSR601019-1"/>
    </source>
</evidence>
<dbReference type="InterPro" id="IPR027417">
    <property type="entry name" value="P-loop_NTPase"/>
</dbReference>
<dbReference type="SUPFAM" id="SSF47895">
    <property type="entry name" value="Transducin (alpha subunit), insertion domain"/>
    <property type="match status" value="1"/>
</dbReference>
<keyword evidence="6" id="KW-0807">Transducer</keyword>
<feature type="compositionally biased region" description="Low complexity" evidence="9">
    <location>
        <begin position="9"/>
        <end position="23"/>
    </location>
</feature>
<dbReference type="GO" id="GO:0005525">
    <property type="term" value="F:GTP binding"/>
    <property type="evidence" value="ECO:0007669"/>
    <property type="project" value="UniProtKB-KW"/>
</dbReference>
<dbReference type="EMBL" id="JAGFMF010012271">
    <property type="protein sequence ID" value="KAG8505104.1"/>
    <property type="molecule type" value="Genomic_DNA"/>
</dbReference>
<gene>
    <name evidence="10" type="ORF">J0S82_005549</name>
</gene>
<proteinExistence type="inferred from homology"/>
<feature type="binding site" evidence="7">
    <location>
        <begin position="597"/>
        <end position="603"/>
    </location>
    <ligand>
        <name>GTP</name>
        <dbReference type="ChEBI" id="CHEBI:37565"/>
    </ligand>
</feature>
<dbReference type="GO" id="GO:0031526">
    <property type="term" value="C:brush border membrane"/>
    <property type="evidence" value="ECO:0007669"/>
    <property type="project" value="TreeGrafter"/>
</dbReference>
<dbReference type="FunFam" id="3.40.50.300:FF:000754">
    <property type="entry name" value="Guanine nucleotide-binding protein subunit alpha-13"/>
    <property type="match status" value="1"/>
</dbReference>
<feature type="binding site" evidence="8">
    <location>
        <position position="603"/>
    </location>
    <ligand>
        <name>Mg(2+)</name>
        <dbReference type="ChEBI" id="CHEBI:18420"/>
    </ligand>
</feature>
<feature type="region of interest" description="Disordered" evidence="9">
    <location>
        <begin position="62"/>
        <end position="95"/>
    </location>
</feature>
<dbReference type="InterPro" id="IPR011025">
    <property type="entry name" value="GproteinA_insert"/>
</dbReference>
<dbReference type="GO" id="GO:0031752">
    <property type="term" value="F:D5 dopamine receptor binding"/>
    <property type="evidence" value="ECO:0007669"/>
    <property type="project" value="TreeGrafter"/>
</dbReference>
<feature type="binding site" evidence="8">
    <location>
        <position position="478"/>
    </location>
    <ligand>
        <name>Mg(2+)</name>
        <dbReference type="ChEBI" id="CHEBI:18420"/>
    </ligand>
</feature>
<dbReference type="CDD" id="cd00066">
    <property type="entry name" value="G-alpha"/>
    <property type="match status" value="1"/>
</dbReference>
<feature type="region of interest" description="Disordered" evidence="9">
    <location>
        <begin position="1"/>
        <end position="36"/>
    </location>
</feature>
<dbReference type="SUPFAM" id="SSF52540">
    <property type="entry name" value="P-loop containing nucleoside triphosphate hydrolases"/>
    <property type="match status" value="1"/>
</dbReference>
<dbReference type="PANTHER" id="PTHR10218:SF85">
    <property type="entry name" value="GUANINE NUCLEOTIDE-BINDING PROTEIN SUBUNIT ALPHA-13"/>
    <property type="match status" value="1"/>
</dbReference>
<dbReference type="GO" id="GO:0007266">
    <property type="term" value="P:Rho protein signal transduction"/>
    <property type="evidence" value="ECO:0007669"/>
    <property type="project" value="InterPro"/>
</dbReference>
<reference evidence="10" key="1">
    <citation type="journal article" date="2021" name="Evol. Appl.">
        <title>The genome of the Pyrenean desman and the effects of bottlenecks and inbreeding on the genomic landscape of an endangered species.</title>
        <authorList>
            <person name="Escoda L."/>
            <person name="Castresana J."/>
        </authorList>
    </citation>
    <scope>NUCLEOTIDE SEQUENCE</scope>
    <source>
        <strain evidence="10">IBE-C5619</strain>
    </source>
</reference>
<dbReference type="PRINTS" id="PR00440">
    <property type="entry name" value="GPROTEINA12"/>
</dbReference>
<protein>
    <submittedName>
        <fullName evidence="10">Guanine nucleotide-binding protein subunit alpha-13</fullName>
    </submittedName>
</protein>
<feature type="binding site" evidence="7">
    <location>
        <begin position="622"/>
        <end position="626"/>
    </location>
    <ligand>
        <name>GTP</name>
        <dbReference type="ChEBI" id="CHEBI:37565"/>
    </ligand>
</feature>
<evidence type="ECO:0000256" key="2">
    <source>
        <dbReference type="ARBA" id="ARBA00022723"/>
    </source>
</evidence>
<evidence type="ECO:0000256" key="3">
    <source>
        <dbReference type="ARBA" id="ARBA00022741"/>
    </source>
</evidence>
<feature type="binding site" evidence="7">
    <location>
        <position position="749"/>
    </location>
    <ligand>
        <name>GTP</name>
        <dbReference type="ChEBI" id="CHEBI:37565"/>
    </ligand>
</feature>
<dbReference type="SMART" id="SM00275">
    <property type="entry name" value="G_alpha"/>
    <property type="match status" value="1"/>
</dbReference>
<dbReference type="OrthoDB" id="5817230at2759"/>
<dbReference type="Proteomes" id="UP000700334">
    <property type="component" value="Unassembled WGS sequence"/>
</dbReference>
<feature type="binding site" evidence="7">
    <location>
        <begin position="474"/>
        <end position="479"/>
    </location>
    <ligand>
        <name>GTP</name>
        <dbReference type="ChEBI" id="CHEBI:37565"/>
    </ligand>
</feature>
<dbReference type="InterPro" id="IPR001019">
    <property type="entry name" value="Gprotein_alpha_su"/>
</dbReference>
<dbReference type="PANTHER" id="PTHR10218">
    <property type="entry name" value="GTP-BINDING PROTEIN ALPHA SUBUNIT"/>
    <property type="match status" value="1"/>
</dbReference>
<dbReference type="PROSITE" id="PS51882">
    <property type="entry name" value="G_ALPHA"/>
    <property type="match status" value="1"/>
</dbReference>
<comment type="similarity">
    <text evidence="1">Belongs to the G-alpha family. G(12) subfamily.</text>
</comment>
<feature type="binding site" evidence="7">
    <location>
        <begin position="691"/>
        <end position="694"/>
    </location>
    <ligand>
        <name>GTP</name>
        <dbReference type="ChEBI" id="CHEBI:37565"/>
    </ligand>
</feature>
<evidence type="ECO:0000256" key="1">
    <source>
        <dbReference type="ARBA" id="ARBA00010405"/>
    </source>
</evidence>
<feature type="compositionally biased region" description="Gly residues" evidence="9">
    <location>
        <begin position="403"/>
        <end position="415"/>
    </location>
</feature>
<evidence type="ECO:0000313" key="11">
    <source>
        <dbReference type="Proteomes" id="UP000700334"/>
    </source>
</evidence>
<dbReference type="InterPro" id="IPR000469">
    <property type="entry name" value="Gprotein_alpha_12/13"/>
</dbReference>
<comment type="caution">
    <text evidence="10">The sequence shown here is derived from an EMBL/GenBank/DDBJ whole genome shotgun (WGS) entry which is preliminary data.</text>
</comment>
<name>A0A8J6DDX5_GALPY</name>
<sequence length="777" mass="87499">MPSTSGHKPSSPNSSPDTSQSSPPERPPGPRQWDHAHLLQKGHPRPVLLALVSDCHRGPWIIQNQNKTRKKRESPPRHRASAPRTRLASKGSALDGAPLPAAPLYSLWAHPWESSWNPRRPISEPRRGLFSMRYAYSELPPGGGIHTAGTPRSRRYLRNRCGAKVGVPLQLSKKSNLPELPPCGFRALIFLGKASLSPTSFLFLLQLGSVPAWHTHCSQAAGQPGDPKYSQYDTKWSADADVPSTAEQWREPGNSGSASSLEFGLSYMNCELGNSFPFVLLNYRTVPDPRRHSPSIQTVQDLVGFMVHRSAFTCANSPRSLAFHPDHQQLLQSSTELLPQLGWHLNKMHPKPPRLKPALNTIRANGLEIRRATVTKTAEAAAALPALESPCRSRPPPEEEVDGAGGARRGGGGGGKMADFLPSRSVLSVCFPGCVLTSGEAEQQRKSKEIDKCLSREKTYVKRLVKILLLGAGESGKSTFLKQMRIIHGEDFDQRARDEFRLIIYSNVIKAARPESQPETLSPTPTRALPAQLRRLEWVTRVTWAKEESLILMNGHDIDILAPFRHNIVKGESVKYFLDNLDKLGESEYIPSQQDILLARRPTKGIHEYTFEIKNVPFKMVDVGGQRSERKRWFECFDSVTSILFLVSSSEFDQVLMEDRLTNRLTESLNIFETIVNNRVFSNVSIILFLNKTDLLEEKVQIVSIKDYFLEFEGDPHCLRDVQKFLVECFRNKRRDQQQKPLYHHFTTAINTENIRLVFRDVKDTILHDNLKQLMLQ</sequence>
<dbReference type="AlphaFoldDB" id="A0A8J6DDX5"/>
<dbReference type="Gene3D" id="1.10.400.10">
    <property type="entry name" value="GI Alpha 1, domain 2-like"/>
    <property type="match status" value="1"/>
</dbReference>
<keyword evidence="5 7" id="KW-0342">GTP-binding</keyword>
<organism evidence="10 11">
    <name type="scientific">Galemys pyrenaicus</name>
    <name type="common">Iberian desman</name>
    <name type="synonym">Pyrenean desman</name>
    <dbReference type="NCBI Taxonomy" id="202257"/>
    <lineage>
        <taxon>Eukaryota</taxon>
        <taxon>Metazoa</taxon>
        <taxon>Chordata</taxon>
        <taxon>Craniata</taxon>
        <taxon>Vertebrata</taxon>
        <taxon>Euteleostomi</taxon>
        <taxon>Mammalia</taxon>
        <taxon>Eutheria</taxon>
        <taxon>Laurasiatheria</taxon>
        <taxon>Eulipotyphla</taxon>
        <taxon>Talpidae</taxon>
        <taxon>Galemys</taxon>
    </lineage>
</organism>